<dbReference type="PROSITE" id="PS50089">
    <property type="entry name" value="ZF_RING_2"/>
    <property type="match status" value="1"/>
</dbReference>
<sequence>MATTLSRASFLSQVNDSTRSPLRLENPLCTICYEQMYVPTSQLSRRRSRSPARTREKSSHYTIRARSPISPPPQRRALTIHDSHILCESCIQVWFTSNNTCPFCRREMFTNANQDDDVNSLNQDSAEDEEDLPALPRAQYITRDTDLLERFISREGWVKIYHDGLNKHGDRRDIIFATREIADIFSRRAEIFRPQVDLRCWGYGVVAYSRVVIPSHDELTLRRVNVENARMVLWRWWWHRFISTCGRRSTTFVHHPFAMELVHAVFKAIMRWNGFSQQLKTTRMCVKLTLKPLLEKYDDSGEVNSQAYFEDLVEAAAQAVVLGRIDVSEGSDLAVAPVEAYKHEDHGHIMGM</sequence>
<dbReference type="InterPro" id="IPR013083">
    <property type="entry name" value="Znf_RING/FYVE/PHD"/>
</dbReference>
<dbReference type="GeneID" id="54366429"/>
<dbReference type="RefSeq" id="XP_033457100.1">
    <property type="nucleotide sequence ID" value="XM_033608629.1"/>
</dbReference>
<reference evidence="5" key="1">
    <citation type="submission" date="2020-01" db="EMBL/GenBank/DDBJ databases">
        <authorList>
            <consortium name="DOE Joint Genome Institute"/>
            <person name="Haridas S."/>
            <person name="Albert R."/>
            <person name="Binder M."/>
            <person name="Bloem J."/>
            <person name="Labutti K."/>
            <person name="Salamov A."/>
            <person name="Andreopoulos B."/>
            <person name="Baker S.E."/>
            <person name="Barry K."/>
            <person name="Bills G."/>
            <person name="Bluhm B.H."/>
            <person name="Cannon C."/>
            <person name="Castanera R."/>
            <person name="Culley D.E."/>
            <person name="Daum C."/>
            <person name="Ezra D."/>
            <person name="Gonzalez J.B."/>
            <person name="Henrissat B."/>
            <person name="Kuo A."/>
            <person name="Liang C."/>
            <person name="Lipzen A."/>
            <person name="Lutzoni F."/>
            <person name="Magnuson J."/>
            <person name="Mondo S."/>
            <person name="Nolan M."/>
            <person name="Ohm R."/>
            <person name="Pangilinan J."/>
            <person name="Park H.-J."/>
            <person name="Ramirez L."/>
            <person name="Alfaro M."/>
            <person name="Sun H."/>
            <person name="Tritt A."/>
            <person name="Yoshinaga Y."/>
            <person name="Zwiers L.-H."/>
            <person name="Turgeon B.G."/>
            <person name="Goodwin S.B."/>
            <person name="Spatafora J.W."/>
            <person name="Crous P.W."/>
            <person name="Grigoriev I.V."/>
        </authorList>
    </citation>
    <scope>NUCLEOTIDE SEQUENCE</scope>
    <source>
        <strain evidence="5">CBS 342.82</strain>
    </source>
</reference>
<dbReference type="Proteomes" id="UP000504637">
    <property type="component" value="Unplaced"/>
</dbReference>
<name>A0A6J3LXP5_9PEZI</name>
<dbReference type="InterPro" id="IPR001841">
    <property type="entry name" value="Znf_RING"/>
</dbReference>
<dbReference type="AlphaFoldDB" id="A0A6J3LXP5"/>
<evidence type="ECO:0000313" key="5">
    <source>
        <dbReference type="RefSeq" id="XP_033457100.1"/>
    </source>
</evidence>
<evidence type="ECO:0000256" key="1">
    <source>
        <dbReference type="PROSITE-ProRule" id="PRU00175"/>
    </source>
</evidence>
<keyword evidence="1" id="KW-0479">Metal-binding</keyword>
<keyword evidence="4" id="KW-1185">Reference proteome</keyword>
<proteinExistence type="predicted"/>
<dbReference type="SUPFAM" id="SSF57850">
    <property type="entry name" value="RING/U-box"/>
    <property type="match status" value="1"/>
</dbReference>
<reference evidence="5" key="2">
    <citation type="submission" date="2020-04" db="EMBL/GenBank/DDBJ databases">
        <authorList>
            <consortium name="NCBI Genome Project"/>
        </authorList>
    </citation>
    <scope>NUCLEOTIDE SEQUENCE</scope>
    <source>
        <strain evidence="5">CBS 342.82</strain>
    </source>
</reference>
<dbReference type="GO" id="GO:0008270">
    <property type="term" value="F:zinc ion binding"/>
    <property type="evidence" value="ECO:0007669"/>
    <property type="project" value="UniProtKB-KW"/>
</dbReference>
<evidence type="ECO:0000256" key="2">
    <source>
        <dbReference type="SAM" id="MobiDB-lite"/>
    </source>
</evidence>
<organism evidence="5">
    <name type="scientific">Dissoconium aciculare CBS 342.82</name>
    <dbReference type="NCBI Taxonomy" id="1314786"/>
    <lineage>
        <taxon>Eukaryota</taxon>
        <taxon>Fungi</taxon>
        <taxon>Dikarya</taxon>
        <taxon>Ascomycota</taxon>
        <taxon>Pezizomycotina</taxon>
        <taxon>Dothideomycetes</taxon>
        <taxon>Dothideomycetidae</taxon>
        <taxon>Mycosphaerellales</taxon>
        <taxon>Dissoconiaceae</taxon>
        <taxon>Dissoconium</taxon>
    </lineage>
</organism>
<feature type="domain" description="RING-type" evidence="3">
    <location>
        <begin position="29"/>
        <end position="105"/>
    </location>
</feature>
<dbReference type="Gene3D" id="3.30.40.10">
    <property type="entry name" value="Zinc/RING finger domain, C3HC4 (zinc finger)"/>
    <property type="match status" value="1"/>
</dbReference>
<evidence type="ECO:0000313" key="4">
    <source>
        <dbReference type="Proteomes" id="UP000504637"/>
    </source>
</evidence>
<protein>
    <recommendedName>
        <fullName evidence="3">RING-type domain-containing protein</fullName>
    </recommendedName>
</protein>
<gene>
    <name evidence="5" type="ORF">K489DRAFT_45535</name>
</gene>
<evidence type="ECO:0000259" key="3">
    <source>
        <dbReference type="PROSITE" id="PS50089"/>
    </source>
</evidence>
<feature type="region of interest" description="Disordered" evidence="2">
    <location>
        <begin position="42"/>
        <end position="75"/>
    </location>
</feature>
<keyword evidence="1" id="KW-0862">Zinc</keyword>
<reference evidence="5" key="3">
    <citation type="submission" date="2025-08" db="UniProtKB">
        <authorList>
            <consortium name="RefSeq"/>
        </authorList>
    </citation>
    <scope>IDENTIFICATION</scope>
    <source>
        <strain evidence="5">CBS 342.82</strain>
    </source>
</reference>
<accession>A0A6J3LXP5</accession>
<keyword evidence="1" id="KW-0863">Zinc-finger</keyword>